<dbReference type="Proteomes" id="UP000622317">
    <property type="component" value="Unassembled WGS sequence"/>
</dbReference>
<dbReference type="EMBL" id="JACYFG010000061">
    <property type="protein sequence ID" value="MBD5782564.1"/>
    <property type="molecule type" value="Genomic_DNA"/>
</dbReference>
<sequence>MLCRVADSLFWMARYIERAENTVRLVDVTLQTLLESEHAPEEDPYKSWIPILSSLGDQALFESLYEDKSSTNITEFLTFNTENPSSVLQCISAARENARMIRDQISSEMWEVINRTYLWIKKQDPAKVCDEADYAFFQHIKEFSQLFQGLVDTTFPHQIGFEFVKIGANLERADKTCRILDAKRYMLQDSPAKDDALDNAQWAAILRGCSAHEAYRRVYVADIEGDTVRDFLLRSRDFPRSVLYCLTRTQLALHAISKCPITHFSNEAERRLGQLIARLNYANPNDLNGKEASKLIESIETDLGEIAVEISKRYMFSEIVDPAEDLEQAQA</sequence>
<dbReference type="InterPro" id="IPR051680">
    <property type="entry name" value="ATP-dep_Glu-Cys_Ligase-2"/>
</dbReference>
<proteinExistence type="predicted"/>
<protein>
    <submittedName>
        <fullName evidence="2">Alpha-E domain-containing protein</fullName>
    </submittedName>
</protein>
<dbReference type="RefSeq" id="WP_191619636.1">
    <property type="nucleotide sequence ID" value="NZ_JACYFG010000061.1"/>
</dbReference>
<accession>A0A927IK60</accession>
<evidence type="ECO:0000313" key="2">
    <source>
        <dbReference type="EMBL" id="MBD5782564.1"/>
    </source>
</evidence>
<reference evidence="2" key="1">
    <citation type="submission" date="2020-09" db="EMBL/GenBank/DDBJ databases">
        <title>Pelagicoccus enzymogenes sp. nov. with an EPS production, isolated from marine sediment.</title>
        <authorList>
            <person name="Feng X."/>
        </authorList>
    </citation>
    <scope>NUCLEOTIDE SEQUENCE</scope>
    <source>
        <strain evidence="2">NFK12</strain>
    </source>
</reference>
<evidence type="ECO:0000313" key="3">
    <source>
        <dbReference type="Proteomes" id="UP000622317"/>
    </source>
</evidence>
<dbReference type="PANTHER" id="PTHR34595">
    <property type="entry name" value="BLR5612 PROTEIN"/>
    <property type="match status" value="1"/>
</dbReference>
<evidence type="ECO:0000259" key="1">
    <source>
        <dbReference type="Pfam" id="PF04168"/>
    </source>
</evidence>
<organism evidence="2 3">
    <name type="scientific">Pelagicoccus enzymogenes</name>
    <dbReference type="NCBI Taxonomy" id="2773457"/>
    <lineage>
        <taxon>Bacteria</taxon>
        <taxon>Pseudomonadati</taxon>
        <taxon>Verrucomicrobiota</taxon>
        <taxon>Opitutia</taxon>
        <taxon>Puniceicoccales</taxon>
        <taxon>Pelagicoccaceae</taxon>
        <taxon>Pelagicoccus</taxon>
    </lineage>
</organism>
<keyword evidence="3" id="KW-1185">Reference proteome</keyword>
<dbReference type="AlphaFoldDB" id="A0A927IK60"/>
<comment type="caution">
    <text evidence="2">The sequence shown here is derived from an EMBL/GenBank/DDBJ whole genome shotgun (WGS) entry which is preliminary data.</text>
</comment>
<dbReference type="InterPro" id="IPR007296">
    <property type="entry name" value="DUF403"/>
</dbReference>
<dbReference type="Pfam" id="PF04168">
    <property type="entry name" value="Alpha-E"/>
    <property type="match status" value="1"/>
</dbReference>
<feature type="domain" description="DUF403" evidence="1">
    <location>
        <begin position="1"/>
        <end position="315"/>
    </location>
</feature>
<gene>
    <name evidence="2" type="ORF">IEN85_23900</name>
</gene>
<dbReference type="PANTHER" id="PTHR34595:SF7">
    <property type="entry name" value="SLL1039 PROTEIN"/>
    <property type="match status" value="1"/>
</dbReference>
<name>A0A927IK60_9BACT</name>